<proteinExistence type="predicted"/>
<evidence type="ECO:0000313" key="2">
    <source>
        <dbReference type="EMBL" id="GIY42001.1"/>
    </source>
</evidence>
<comment type="caution">
    <text evidence="2">The sequence shown here is derived from an EMBL/GenBank/DDBJ whole genome shotgun (WGS) entry which is preliminary data.</text>
</comment>
<evidence type="ECO:0000313" key="3">
    <source>
        <dbReference type="Proteomes" id="UP001054837"/>
    </source>
</evidence>
<accession>A0AAV4T9Q6</accession>
<reference evidence="2 3" key="1">
    <citation type="submission" date="2021-06" db="EMBL/GenBank/DDBJ databases">
        <title>Caerostris darwini draft genome.</title>
        <authorList>
            <person name="Kono N."/>
            <person name="Arakawa K."/>
        </authorList>
    </citation>
    <scope>NUCLEOTIDE SEQUENCE [LARGE SCALE GENOMIC DNA]</scope>
</reference>
<evidence type="ECO:0000256" key="1">
    <source>
        <dbReference type="SAM" id="Phobius"/>
    </source>
</evidence>
<feature type="transmembrane region" description="Helical" evidence="1">
    <location>
        <begin position="87"/>
        <end position="106"/>
    </location>
</feature>
<gene>
    <name evidence="2" type="ORF">CDAR_309581</name>
</gene>
<dbReference type="EMBL" id="BPLQ01009135">
    <property type="protein sequence ID" value="GIY42001.1"/>
    <property type="molecule type" value="Genomic_DNA"/>
</dbReference>
<dbReference type="Proteomes" id="UP001054837">
    <property type="component" value="Unassembled WGS sequence"/>
</dbReference>
<keyword evidence="1" id="KW-1133">Transmembrane helix</keyword>
<keyword evidence="3" id="KW-1185">Reference proteome</keyword>
<keyword evidence="1" id="KW-0472">Membrane</keyword>
<keyword evidence="1" id="KW-0812">Transmembrane</keyword>
<protein>
    <submittedName>
        <fullName evidence="2">Uncharacterized protein</fullName>
    </submittedName>
</protein>
<dbReference type="AlphaFoldDB" id="A0AAV4T9Q6"/>
<sequence length="110" mass="12602">MKITTVSALRFVTSIYPPVSLIRTLGYRKATPPTCCQKQEDKSCLKEGKKNLASGAQCGGFHRDVLNEKTSEKQQEKLRTEKKRMKIYFIIGCLIIVFYLINHLSWCSQD</sequence>
<name>A0AAV4T9Q6_9ARAC</name>
<organism evidence="2 3">
    <name type="scientific">Caerostris darwini</name>
    <dbReference type="NCBI Taxonomy" id="1538125"/>
    <lineage>
        <taxon>Eukaryota</taxon>
        <taxon>Metazoa</taxon>
        <taxon>Ecdysozoa</taxon>
        <taxon>Arthropoda</taxon>
        <taxon>Chelicerata</taxon>
        <taxon>Arachnida</taxon>
        <taxon>Araneae</taxon>
        <taxon>Araneomorphae</taxon>
        <taxon>Entelegynae</taxon>
        <taxon>Araneoidea</taxon>
        <taxon>Araneidae</taxon>
        <taxon>Caerostris</taxon>
    </lineage>
</organism>